<feature type="non-terminal residue" evidence="11">
    <location>
        <position position="1"/>
    </location>
</feature>
<evidence type="ECO:0000256" key="1">
    <source>
        <dbReference type="ARBA" id="ARBA00004300"/>
    </source>
</evidence>
<evidence type="ECO:0000256" key="7">
    <source>
        <dbReference type="ARBA" id="ARBA00023212"/>
    </source>
</evidence>
<evidence type="ECO:0000256" key="4">
    <source>
        <dbReference type="ARBA" id="ARBA00022490"/>
    </source>
</evidence>
<keyword evidence="10" id="KW-1185">Reference proteome</keyword>
<accession>A0A1S3J4K0</accession>
<dbReference type="AlphaFoldDB" id="A0A1S3J4K0"/>
<keyword evidence="7" id="KW-0206">Cytoskeleton</keyword>
<dbReference type="GO" id="GO:0060271">
    <property type="term" value="P:cilium assembly"/>
    <property type="evidence" value="ECO:0007669"/>
    <property type="project" value="InterPro"/>
</dbReference>
<proteinExistence type="predicted"/>
<dbReference type="RefSeq" id="XP_013405310.1">
    <property type="nucleotide sequence ID" value="XM_013549856.1"/>
</dbReference>
<comment type="subunit">
    <text evidence="2">Directly interacts with tubulin-gamma; this interaction determines centrosomal localization.</text>
</comment>
<dbReference type="InParanoid" id="A0A1S3J4K0"/>
<reference evidence="11" key="1">
    <citation type="submission" date="2025-08" db="UniProtKB">
        <authorList>
            <consortium name="RefSeq"/>
        </authorList>
    </citation>
    <scope>IDENTIFICATION</scope>
    <source>
        <tissue evidence="11">Gonads</tissue>
    </source>
</reference>
<evidence type="ECO:0000256" key="6">
    <source>
        <dbReference type="ARBA" id="ARBA00023054"/>
    </source>
</evidence>
<comment type="function">
    <text evidence="8">Plays a role in the organization of both preexisting and nascent microtubules in interphase cells. During mitosis, required for the organization and orientation of the mitotic spindle.</text>
</comment>
<dbReference type="Proteomes" id="UP000085678">
    <property type="component" value="Unplaced"/>
</dbReference>
<protein>
    <recommendedName>
        <fullName evidence="3">Centrosomal protein of 70 kDa</fullName>
    </recommendedName>
</protein>
<dbReference type="GO" id="GO:0043015">
    <property type="term" value="F:gamma-tubulin binding"/>
    <property type="evidence" value="ECO:0007669"/>
    <property type="project" value="InterPro"/>
</dbReference>
<dbReference type="PANTHER" id="PTHR14594">
    <property type="entry name" value="CENTROSOMAL PROTEIN OF 70 KDA"/>
    <property type="match status" value="1"/>
</dbReference>
<dbReference type="GeneID" id="106170113"/>
<organism evidence="10 11">
    <name type="scientific">Lingula anatina</name>
    <name type="common">Brachiopod</name>
    <name type="synonym">Lingula unguis</name>
    <dbReference type="NCBI Taxonomy" id="7574"/>
    <lineage>
        <taxon>Eukaryota</taxon>
        <taxon>Metazoa</taxon>
        <taxon>Spiralia</taxon>
        <taxon>Lophotrochozoa</taxon>
        <taxon>Brachiopoda</taxon>
        <taxon>Linguliformea</taxon>
        <taxon>Lingulata</taxon>
        <taxon>Lingulida</taxon>
        <taxon>Linguloidea</taxon>
        <taxon>Lingulidae</taxon>
        <taxon>Lingula</taxon>
    </lineage>
</organism>
<dbReference type="OrthoDB" id="2020926at2759"/>
<dbReference type="PANTHER" id="PTHR14594:SF1">
    <property type="entry name" value="CENTROSOMAL PROTEIN OF 70 KDA"/>
    <property type="match status" value="1"/>
</dbReference>
<evidence type="ECO:0000256" key="8">
    <source>
        <dbReference type="ARBA" id="ARBA00025273"/>
    </source>
</evidence>
<feature type="coiled-coil region" evidence="9">
    <location>
        <begin position="87"/>
        <end position="114"/>
    </location>
</feature>
<gene>
    <name evidence="11" type="primary">LOC106170113</name>
</gene>
<evidence type="ECO:0000256" key="5">
    <source>
        <dbReference type="ARBA" id="ARBA00022803"/>
    </source>
</evidence>
<evidence type="ECO:0000313" key="11">
    <source>
        <dbReference type="RefSeq" id="XP_013405310.1"/>
    </source>
</evidence>
<keyword evidence="4" id="KW-0963">Cytoplasm</keyword>
<dbReference type="GO" id="GO:0005813">
    <property type="term" value="C:centrosome"/>
    <property type="evidence" value="ECO:0007669"/>
    <property type="project" value="UniProtKB-SubCell"/>
</dbReference>
<evidence type="ECO:0000256" key="3">
    <source>
        <dbReference type="ARBA" id="ARBA00018408"/>
    </source>
</evidence>
<keyword evidence="5" id="KW-0802">TPR repeat</keyword>
<feature type="coiled-coil region" evidence="9">
    <location>
        <begin position="240"/>
        <end position="267"/>
    </location>
</feature>
<comment type="subcellular location">
    <subcellularLocation>
        <location evidence="1">Cytoplasm</location>
        <location evidence="1">Cytoskeleton</location>
        <location evidence="1">Microtubule organizing center</location>
        <location evidence="1">Centrosome</location>
    </subcellularLocation>
</comment>
<dbReference type="KEGG" id="lak:106170113"/>
<dbReference type="STRING" id="7574.A0A1S3J4K0"/>
<sequence length="612" mass="71073">FQVEYEEWEEVNRELRHHGFPPIHLIHPGEVGNIPGVVVLDAAMTKSLRESFLTLMSDCDRRQELVQDLILTNNQLKEDLRHQSSLSDGYENQIKDLKIMVESLQCKIQDLEGSHSSKNHVLEEEGERLKNTKTAIHIRCKQLESKCALQQEEMDRLTEKIKRMNDEDEARKMRQKEVFQQFRRKTTRPQSKIDEKLLDVIDAYEGQIFTLRKELDMLRPAGEHKQETAFDATGNYKALIQAYEKQLRESKKKYKALEDQSEVLKLELDARPDIKDYRAAQQRIKKLEKILRMHNISLPGEKQTGVKYVDESKYSTQIDDIDYLPLDLCRKYLWGTCECLGVFDLRHITPKIEKQQNAVEAFPRLEQFAKDVLKIVNSERAPKLKDFAQRTSHKREHAVWCERTWSHVLPTLEFWVQELASLRELQQSVNKLSTRLAPFTYRKLVGDAKVSQIISAIDALTFEGGVSEEPDGTELPSGTVLKNIVEHFQNLFDVESVNGVYPRMNEIYSKLGEVHNVLRSLRDLLGLPEDAKSTAIVDAVGKLCQQHTSTTWRQLKQLLEEEDLDSVRKRLEQHDEFFPVFQEMMDKLMDILGVSRIDQVIPAVRALKLLTE</sequence>
<evidence type="ECO:0000313" key="10">
    <source>
        <dbReference type="Proteomes" id="UP000085678"/>
    </source>
</evidence>
<dbReference type="GO" id="GO:0070507">
    <property type="term" value="P:regulation of microtubule cytoskeleton organization"/>
    <property type="evidence" value="ECO:0007669"/>
    <property type="project" value="InterPro"/>
</dbReference>
<evidence type="ECO:0000256" key="2">
    <source>
        <dbReference type="ARBA" id="ARBA00011832"/>
    </source>
</evidence>
<evidence type="ECO:0000256" key="9">
    <source>
        <dbReference type="SAM" id="Coils"/>
    </source>
</evidence>
<name>A0A1S3J4K0_LINAN</name>
<dbReference type="InterPro" id="IPR037692">
    <property type="entry name" value="CEP70"/>
</dbReference>
<keyword evidence="6 9" id="KW-0175">Coiled coil</keyword>
<feature type="coiled-coil region" evidence="9">
    <location>
        <begin position="140"/>
        <end position="167"/>
    </location>
</feature>